<comment type="similarity">
    <text evidence="2">Belongs to the GDPGP1 family.</text>
</comment>
<organism evidence="11 12">
    <name type="scientific">Gossypium schwendimanii</name>
    <name type="common">Cotton</name>
    <dbReference type="NCBI Taxonomy" id="34291"/>
    <lineage>
        <taxon>Eukaryota</taxon>
        <taxon>Viridiplantae</taxon>
        <taxon>Streptophyta</taxon>
        <taxon>Embryophyta</taxon>
        <taxon>Tracheophyta</taxon>
        <taxon>Spermatophyta</taxon>
        <taxon>Magnoliopsida</taxon>
        <taxon>eudicotyledons</taxon>
        <taxon>Gunneridae</taxon>
        <taxon>Pentapetalae</taxon>
        <taxon>rosids</taxon>
        <taxon>malvids</taxon>
        <taxon>Malvales</taxon>
        <taxon>Malvaceae</taxon>
        <taxon>Malvoideae</taxon>
        <taxon>Gossypium</taxon>
    </lineage>
</organism>
<protein>
    <submittedName>
        <fullName evidence="11">Uncharacterized protein</fullName>
    </submittedName>
</protein>
<evidence type="ECO:0000313" key="12">
    <source>
        <dbReference type="Proteomes" id="UP000593576"/>
    </source>
</evidence>
<feature type="domain" description="GDPGP1-like C-terminal" evidence="9">
    <location>
        <begin position="263"/>
        <end position="337"/>
    </location>
</feature>
<keyword evidence="8" id="KW-0378">Hydrolase</keyword>
<evidence type="ECO:0000256" key="1">
    <source>
        <dbReference type="ARBA" id="ARBA00004496"/>
    </source>
</evidence>
<comment type="subcellular location">
    <subcellularLocation>
        <location evidence="1">Cytoplasm</location>
    </subcellularLocation>
</comment>
<dbReference type="GO" id="GO:0016787">
    <property type="term" value="F:hydrolase activity"/>
    <property type="evidence" value="ECO:0007669"/>
    <property type="project" value="UniProtKB-KW"/>
</dbReference>
<evidence type="ECO:0000256" key="7">
    <source>
        <dbReference type="ARBA" id="ARBA00022741"/>
    </source>
</evidence>
<feature type="non-terminal residue" evidence="11">
    <location>
        <position position="338"/>
    </location>
</feature>
<evidence type="ECO:0000259" key="10">
    <source>
        <dbReference type="Pfam" id="PF26217"/>
    </source>
</evidence>
<dbReference type="PANTHER" id="PTHR20884:SF9">
    <property type="entry name" value="OS12G0612100 PROTEIN"/>
    <property type="match status" value="1"/>
</dbReference>
<name>A0A7J9M676_GOSSC</name>
<dbReference type="Pfam" id="PF26216">
    <property type="entry name" value="GDPGP1_C"/>
    <property type="match status" value="1"/>
</dbReference>
<dbReference type="InterPro" id="IPR058865">
    <property type="entry name" value="GDPGP1_C"/>
</dbReference>
<dbReference type="AlphaFoldDB" id="A0A7J9M676"/>
<dbReference type="InterPro" id="IPR026506">
    <property type="entry name" value="GDPGP"/>
</dbReference>
<dbReference type="InterPro" id="IPR058866">
    <property type="entry name" value="GDPGP1_N"/>
</dbReference>
<dbReference type="GO" id="GO:0005737">
    <property type="term" value="C:cytoplasm"/>
    <property type="evidence" value="ECO:0007669"/>
    <property type="project" value="UniProtKB-SubCell"/>
</dbReference>
<evidence type="ECO:0000256" key="3">
    <source>
        <dbReference type="ARBA" id="ARBA00022490"/>
    </source>
</evidence>
<dbReference type="GO" id="GO:0005085">
    <property type="term" value="F:guanyl-nucleotide exchange factor activity"/>
    <property type="evidence" value="ECO:0007669"/>
    <property type="project" value="UniProtKB-KW"/>
</dbReference>
<keyword evidence="6" id="KW-0548">Nucleotidyltransferase</keyword>
<evidence type="ECO:0000256" key="4">
    <source>
        <dbReference type="ARBA" id="ARBA00022658"/>
    </source>
</evidence>
<comment type="caution">
    <text evidence="11">The sequence shown here is derived from an EMBL/GenBank/DDBJ whole genome shotgun (WGS) entry which is preliminary data.</text>
</comment>
<evidence type="ECO:0000313" key="11">
    <source>
        <dbReference type="EMBL" id="MBA0866563.1"/>
    </source>
</evidence>
<evidence type="ECO:0000256" key="6">
    <source>
        <dbReference type="ARBA" id="ARBA00022695"/>
    </source>
</evidence>
<dbReference type="Pfam" id="PF26217">
    <property type="entry name" value="GDPGP1_N"/>
    <property type="match status" value="1"/>
</dbReference>
<feature type="non-terminal residue" evidence="11">
    <location>
        <position position="1"/>
    </location>
</feature>
<dbReference type="EMBL" id="JABFAF010000009">
    <property type="protein sequence ID" value="MBA0866563.1"/>
    <property type="molecule type" value="Genomic_DNA"/>
</dbReference>
<evidence type="ECO:0000256" key="8">
    <source>
        <dbReference type="ARBA" id="ARBA00022801"/>
    </source>
</evidence>
<keyword evidence="3" id="KW-0963">Cytoplasm</keyword>
<dbReference type="Proteomes" id="UP000593576">
    <property type="component" value="Unassembled WGS sequence"/>
</dbReference>
<dbReference type="PANTHER" id="PTHR20884">
    <property type="entry name" value="GDP-D-GLUCOSE PHOSPHORYLASE 1"/>
    <property type="match status" value="1"/>
</dbReference>
<keyword evidence="7" id="KW-0547">Nucleotide-binding</keyword>
<dbReference type="GO" id="GO:0006006">
    <property type="term" value="P:glucose metabolic process"/>
    <property type="evidence" value="ECO:0007669"/>
    <property type="project" value="TreeGrafter"/>
</dbReference>
<proteinExistence type="inferred from homology"/>
<dbReference type="GO" id="GO:0000166">
    <property type="term" value="F:nucleotide binding"/>
    <property type="evidence" value="ECO:0007669"/>
    <property type="project" value="UniProtKB-KW"/>
</dbReference>
<accession>A0A7J9M676</accession>
<reference evidence="11 12" key="1">
    <citation type="journal article" date="2019" name="Genome Biol. Evol.">
        <title>Insights into the evolution of the New World diploid cottons (Gossypium, subgenus Houzingenia) based on genome sequencing.</title>
        <authorList>
            <person name="Grover C.E."/>
            <person name="Arick M.A. 2nd"/>
            <person name="Thrash A."/>
            <person name="Conover J.L."/>
            <person name="Sanders W.S."/>
            <person name="Peterson D.G."/>
            <person name="Frelichowski J.E."/>
            <person name="Scheffler J.A."/>
            <person name="Scheffler B.E."/>
            <person name="Wendel J.F."/>
        </authorList>
    </citation>
    <scope>NUCLEOTIDE SEQUENCE [LARGE SCALE GENOMIC DNA]</scope>
    <source>
        <strain evidence="11">1</strain>
        <tissue evidence="11">Leaf</tissue>
    </source>
</reference>
<evidence type="ECO:0000256" key="5">
    <source>
        <dbReference type="ARBA" id="ARBA00022679"/>
    </source>
</evidence>
<sequence length="338" mass="37760">FWPLENTLEERSGSAGPSWAGFVHLTTALRREPCEKIRRGKECMQAFPKFLIASPSFHGGRGALPSAGGHPADLTYLAGGIRTTFIQMVTVKWLEDKSFLAKNGKSKQLEDSFSFLQGMNFPIYCFGIQSLEEETSFEGISCIIEEEQSILDAVLLSQWEDRMLKDCFKYDVTTSEIKVVTGKMKFLCQLNEGQITDHLSKSEGNTLLELDPFVFDCVKHQEELLFCLANSKKAKSELIPSASVPDSAVLVIINACYFPHPLPVEFRPAGTLFGASGRRGIHICSIIDYPIKTLSFQTTQNLKILAAAISEICFQLEEKNIQYNLMISDSGKKIFLFL</sequence>
<dbReference type="GO" id="GO:0080048">
    <property type="term" value="F:GDP-D-glucose phosphorylase activity"/>
    <property type="evidence" value="ECO:0007669"/>
    <property type="project" value="InterPro"/>
</dbReference>
<evidence type="ECO:0000256" key="2">
    <source>
        <dbReference type="ARBA" id="ARBA00006451"/>
    </source>
</evidence>
<keyword evidence="5" id="KW-0808">Transferase</keyword>
<evidence type="ECO:0000259" key="9">
    <source>
        <dbReference type="Pfam" id="PF26216"/>
    </source>
</evidence>
<keyword evidence="12" id="KW-1185">Reference proteome</keyword>
<dbReference type="OrthoDB" id="417175at2759"/>
<keyword evidence="4" id="KW-0344">Guanine-nucleotide releasing factor</keyword>
<gene>
    <name evidence="11" type="ORF">Goshw_022265</name>
</gene>
<feature type="domain" description="GDPGP1-like N-terminal" evidence="10">
    <location>
        <begin position="151"/>
        <end position="255"/>
    </location>
</feature>